<accession>A0ACC3BQV0</accession>
<proteinExistence type="predicted"/>
<gene>
    <name evidence="1" type="ORF">I4F81_002978</name>
</gene>
<dbReference type="Proteomes" id="UP000798662">
    <property type="component" value="Chromosome 1"/>
</dbReference>
<evidence type="ECO:0000313" key="2">
    <source>
        <dbReference type="Proteomes" id="UP000798662"/>
    </source>
</evidence>
<organism evidence="1 2">
    <name type="scientific">Pyropia yezoensis</name>
    <name type="common">Susabi-nori</name>
    <name type="synonym">Porphyra yezoensis</name>
    <dbReference type="NCBI Taxonomy" id="2788"/>
    <lineage>
        <taxon>Eukaryota</taxon>
        <taxon>Rhodophyta</taxon>
        <taxon>Bangiophyceae</taxon>
        <taxon>Bangiales</taxon>
        <taxon>Bangiaceae</taxon>
        <taxon>Pyropia</taxon>
    </lineage>
</organism>
<name>A0ACC3BQV0_PYRYE</name>
<reference evidence="1" key="1">
    <citation type="submission" date="2019-11" db="EMBL/GenBank/DDBJ databases">
        <title>Nori genome reveals adaptations in red seaweeds to the harsh intertidal environment.</title>
        <authorList>
            <person name="Wang D."/>
            <person name="Mao Y."/>
        </authorList>
    </citation>
    <scope>NUCLEOTIDE SEQUENCE</scope>
    <source>
        <tissue evidence="1">Gametophyte</tissue>
    </source>
</reference>
<dbReference type="EMBL" id="CM020618">
    <property type="protein sequence ID" value="KAK1860389.1"/>
    <property type="molecule type" value="Genomic_DNA"/>
</dbReference>
<sequence>MAARCPAFAAAAASPAMCAGGRRLLPHAPPLGPCRSPPHVAGGARRRPALLLRPALAPMPVRAAVPSPTRGSRMAAEGGGGANGGTDGTEDPPGVVTTSSTADAAAPAPAPAPPSPRPAKPTYSQATRLREETEAPFRKARMFVFGASAASAGVGGLVAASRVIAAAVGVRGVQPLDETLPNVRFLGGEGAHIKGHHSRGMRGLAVPVSLCVGLLRIGCLAALLRWHAEGAPVSASHDFNVRTWEAPRPVLSLAVLTPTWCLRSVWGVALAVCVFSIPTTSDFP</sequence>
<evidence type="ECO:0000313" key="1">
    <source>
        <dbReference type="EMBL" id="KAK1860389.1"/>
    </source>
</evidence>
<comment type="caution">
    <text evidence="1">The sequence shown here is derived from an EMBL/GenBank/DDBJ whole genome shotgun (WGS) entry which is preliminary data.</text>
</comment>
<protein>
    <submittedName>
        <fullName evidence="1">Uncharacterized protein</fullName>
    </submittedName>
</protein>
<keyword evidence="2" id="KW-1185">Reference proteome</keyword>